<reference evidence="1 2" key="1">
    <citation type="submission" date="2019-02" db="EMBL/GenBank/DDBJ databases">
        <title>Deep-cultivation of Planctomycetes and their phenomic and genomic characterization uncovers novel biology.</title>
        <authorList>
            <person name="Wiegand S."/>
            <person name="Jogler M."/>
            <person name="Boedeker C."/>
            <person name="Pinto D."/>
            <person name="Vollmers J."/>
            <person name="Rivas-Marin E."/>
            <person name="Kohn T."/>
            <person name="Peeters S.H."/>
            <person name="Heuer A."/>
            <person name="Rast P."/>
            <person name="Oberbeckmann S."/>
            <person name="Bunk B."/>
            <person name="Jeske O."/>
            <person name="Meyerdierks A."/>
            <person name="Storesund J.E."/>
            <person name="Kallscheuer N."/>
            <person name="Luecker S."/>
            <person name="Lage O.M."/>
            <person name="Pohl T."/>
            <person name="Merkel B.J."/>
            <person name="Hornburger P."/>
            <person name="Mueller R.-W."/>
            <person name="Bruemmer F."/>
            <person name="Labrenz M."/>
            <person name="Spormann A.M."/>
            <person name="Op Den Camp H."/>
            <person name="Overmann J."/>
            <person name="Amann R."/>
            <person name="Jetten M.S.M."/>
            <person name="Mascher T."/>
            <person name="Medema M.H."/>
            <person name="Devos D.P."/>
            <person name="Kaster A.-K."/>
            <person name="Ovreas L."/>
            <person name="Rohde M."/>
            <person name="Galperin M.Y."/>
            <person name="Jogler C."/>
        </authorList>
    </citation>
    <scope>NUCLEOTIDE SEQUENCE [LARGE SCALE GENOMIC DNA]</scope>
    <source>
        <strain evidence="1 2">Pan54</strain>
    </source>
</reference>
<gene>
    <name evidence="1" type="ORF">Pan54_10050</name>
</gene>
<dbReference type="AlphaFoldDB" id="A0A5C5XD21"/>
<name>A0A5C5XD21_9PLAN</name>
<organism evidence="1 2">
    <name type="scientific">Rubinisphaera italica</name>
    <dbReference type="NCBI Taxonomy" id="2527969"/>
    <lineage>
        <taxon>Bacteria</taxon>
        <taxon>Pseudomonadati</taxon>
        <taxon>Planctomycetota</taxon>
        <taxon>Planctomycetia</taxon>
        <taxon>Planctomycetales</taxon>
        <taxon>Planctomycetaceae</taxon>
        <taxon>Rubinisphaera</taxon>
    </lineage>
</organism>
<sequence>MKWTVLKNYEKIVERTDEYTSYVYMAMPGTVTS</sequence>
<dbReference type="Proteomes" id="UP000316095">
    <property type="component" value="Unassembled WGS sequence"/>
</dbReference>
<evidence type="ECO:0000313" key="2">
    <source>
        <dbReference type="Proteomes" id="UP000316095"/>
    </source>
</evidence>
<protein>
    <submittedName>
        <fullName evidence="1">Uncharacterized protein</fullName>
    </submittedName>
</protein>
<comment type="caution">
    <text evidence="1">The sequence shown here is derived from an EMBL/GenBank/DDBJ whole genome shotgun (WGS) entry which is preliminary data.</text>
</comment>
<accession>A0A5C5XD21</accession>
<proteinExistence type="predicted"/>
<keyword evidence="2" id="KW-1185">Reference proteome</keyword>
<evidence type="ECO:0000313" key="1">
    <source>
        <dbReference type="EMBL" id="TWT60291.1"/>
    </source>
</evidence>
<dbReference type="EMBL" id="SJPG01000001">
    <property type="protein sequence ID" value="TWT60291.1"/>
    <property type="molecule type" value="Genomic_DNA"/>
</dbReference>